<evidence type="ECO:0000256" key="1">
    <source>
        <dbReference type="SAM" id="MobiDB-lite"/>
    </source>
</evidence>
<keyword evidence="3" id="KW-1185">Reference proteome</keyword>
<comment type="caution">
    <text evidence="2">The sequence shown here is derived from an EMBL/GenBank/DDBJ whole genome shotgun (WGS) entry which is preliminary data.</text>
</comment>
<name>A0ABQ9GDJ1_9NEOP</name>
<sequence>MENHPVTYSPNGSPANRQPLATRRSQPDARPVPRASRSQSENGLLASSTCISWPTSYTDAIPSPTSKPDRRVLGEVRFHYTDVVILLVLWNVFSGRRRGENRRPSRSLARLYHTAAASLFVRPLRISSDIAAPLASMAFNSIEEKINKWYLPLFFQIRAPRMGEEREGVAATEWLDCSPTTMANRVQSLAGPFLDFRKWESYRTMPLVGGFFSGISRFPRPFIPALLHSHPHFTLIGSQDLVSLLFCKNYRRRAKLSAKGTASNEVRIPLERREDQSTGNTKAWRRRAAQQIRLLSCGNKLEDAAFLQTRPAQAKFERCDSKFCGSRRCGSDRELTIPKFPHDLPLTHNSGRTCVAVRPPSSPSLSPLPQRLECLGASSRLPLGRPPLRALVYTSRAGGRGEGRLFKTSREPITGEIGQGGRPQHAPPSSPCRAQKTGPAGRSLREKQVRGLVSLSAVPRAPRTSLLPASCRTLAVNWAAHAPRVFIAKLQVRGTAVVSPNRRPQNASSPAPNRQPPWQEILPVDQGDAARVPKEIEPLRRKEEITPSRGVEGGWVILQSTANLGRRYRVARRCYRHPLLRCVDVFAPLAVRNAAL</sequence>
<gene>
    <name evidence="2" type="ORF">PR048_029510</name>
</gene>
<feature type="region of interest" description="Disordered" evidence="1">
    <location>
        <begin position="413"/>
        <end position="446"/>
    </location>
</feature>
<feature type="region of interest" description="Disordered" evidence="1">
    <location>
        <begin position="498"/>
        <end position="524"/>
    </location>
</feature>
<feature type="compositionally biased region" description="Polar residues" evidence="1">
    <location>
        <begin position="1"/>
        <end position="16"/>
    </location>
</feature>
<dbReference type="EMBL" id="JARBHB010000013">
    <property type="protein sequence ID" value="KAJ8870487.1"/>
    <property type="molecule type" value="Genomic_DNA"/>
</dbReference>
<proteinExistence type="predicted"/>
<organism evidence="2 3">
    <name type="scientific">Dryococelus australis</name>
    <dbReference type="NCBI Taxonomy" id="614101"/>
    <lineage>
        <taxon>Eukaryota</taxon>
        <taxon>Metazoa</taxon>
        <taxon>Ecdysozoa</taxon>
        <taxon>Arthropoda</taxon>
        <taxon>Hexapoda</taxon>
        <taxon>Insecta</taxon>
        <taxon>Pterygota</taxon>
        <taxon>Neoptera</taxon>
        <taxon>Polyneoptera</taxon>
        <taxon>Phasmatodea</taxon>
        <taxon>Verophasmatodea</taxon>
        <taxon>Anareolatae</taxon>
        <taxon>Phasmatidae</taxon>
        <taxon>Eurycanthinae</taxon>
        <taxon>Dryococelus</taxon>
    </lineage>
</organism>
<evidence type="ECO:0000313" key="2">
    <source>
        <dbReference type="EMBL" id="KAJ8870487.1"/>
    </source>
</evidence>
<reference evidence="2 3" key="1">
    <citation type="submission" date="2023-02" db="EMBL/GenBank/DDBJ databases">
        <title>LHISI_Scaffold_Assembly.</title>
        <authorList>
            <person name="Stuart O.P."/>
            <person name="Cleave R."/>
            <person name="Magrath M.J.L."/>
            <person name="Mikheyev A.S."/>
        </authorList>
    </citation>
    <scope>NUCLEOTIDE SEQUENCE [LARGE SCALE GENOMIC DNA]</scope>
    <source>
        <strain evidence="2">Daus_M_001</strain>
        <tissue evidence="2">Leg muscle</tissue>
    </source>
</reference>
<feature type="compositionally biased region" description="Polar residues" evidence="1">
    <location>
        <begin position="502"/>
        <end position="512"/>
    </location>
</feature>
<accession>A0ABQ9GDJ1</accession>
<feature type="compositionally biased region" description="Polar residues" evidence="1">
    <location>
        <begin position="36"/>
        <end position="45"/>
    </location>
</feature>
<evidence type="ECO:0000313" key="3">
    <source>
        <dbReference type="Proteomes" id="UP001159363"/>
    </source>
</evidence>
<dbReference type="Proteomes" id="UP001159363">
    <property type="component" value="Chromosome 12"/>
</dbReference>
<feature type="region of interest" description="Disordered" evidence="1">
    <location>
        <begin position="1"/>
        <end position="45"/>
    </location>
</feature>
<protein>
    <submittedName>
        <fullName evidence="2">Uncharacterized protein</fullName>
    </submittedName>
</protein>